<feature type="transmembrane region" description="Helical" evidence="2">
    <location>
        <begin position="201"/>
        <end position="228"/>
    </location>
</feature>
<protein>
    <submittedName>
        <fullName evidence="3">Integral membrane protein</fullName>
    </submittedName>
</protein>
<feature type="transmembrane region" description="Helical" evidence="2">
    <location>
        <begin position="20"/>
        <end position="41"/>
    </location>
</feature>
<evidence type="ECO:0000256" key="1">
    <source>
        <dbReference type="SAM" id="MobiDB-lite"/>
    </source>
</evidence>
<proteinExistence type="predicted"/>
<dbReference type="AlphaFoldDB" id="A0A9Q0LA06"/>
<keyword evidence="2" id="KW-1133">Transmembrane helix</keyword>
<feature type="transmembrane region" description="Helical" evidence="2">
    <location>
        <begin position="163"/>
        <end position="180"/>
    </location>
</feature>
<gene>
    <name evidence="3" type="ORF">M0811_12925</name>
</gene>
<feature type="region of interest" description="Disordered" evidence="1">
    <location>
        <begin position="294"/>
        <end position="317"/>
    </location>
</feature>
<name>A0A9Q0LA06_ANAIG</name>
<feature type="transmembrane region" description="Helical" evidence="2">
    <location>
        <begin position="129"/>
        <end position="151"/>
    </location>
</feature>
<accession>A0A9Q0LA06</accession>
<dbReference type="Proteomes" id="UP001149090">
    <property type="component" value="Unassembled WGS sequence"/>
</dbReference>
<keyword evidence="2" id="KW-0812">Transmembrane</keyword>
<sequence length="317" mass="37190">MHLNDVINQVAPSAIRLKCVSLGFLSVFYLLIAIFTFYVLYLNLRSFFQFSRLKIKYRTALLILIFIFMFLRFVLLFFPIQWKYLFDLLFICYVIPLFLQFSTFFMLVIFLLVMIFAAKEKKKAQLIALIIYICVDVVIFVLLILGVVYQMSLSIEEFDNRTSTYVAISYIILIIVFISFRIKISRQFFIKSFPEGIKRSIIKFMTLITIYSVIYFIRSIFGLVSVLANKSSFYEFLHLGDSSNKEAYYGLYGIFMFMFEILPAIVLVFSFYGSLHSEKKAFDQNQNSVDKIDQYNNISSPESNEDNSESNENTYLN</sequence>
<dbReference type="EMBL" id="JAPDFW010000127">
    <property type="protein sequence ID" value="KAJ5067475.1"/>
    <property type="molecule type" value="Genomic_DNA"/>
</dbReference>
<evidence type="ECO:0000313" key="3">
    <source>
        <dbReference type="EMBL" id="KAJ5067475.1"/>
    </source>
</evidence>
<keyword evidence="2" id="KW-0472">Membrane</keyword>
<organism evidence="3 4">
    <name type="scientific">Anaeramoeba ignava</name>
    <name type="common">Anaerobic marine amoeba</name>
    <dbReference type="NCBI Taxonomy" id="1746090"/>
    <lineage>
        <taxon>Eukaryota</taxon>
        <taxon>Metamonada</taxon>
        <taxon>Anaeramoebidae</taxon>
        <taxon>Anaeramoeba</taxon>
    </lineage>
</organism>
<reference evidence="3" key="1">
    <citation type="submission" date="2022-10" db="EMBL/GenBank/DDBJ databases">
        <title>Novel sulphate-reducing endosymbionts in the free-living metamonad Anaeramoeba.</title>
        <authorList>
            <person name="Jerlstrom-Hultqvist J."/>
            <person name="Cepicka I."/>
            <person name="Gallot-Lavallee L."/>
            <person name="Salas-Leiva D."/>
            <person name="Curtis B.A."/>
            <person name="Zahonova K."/>
            <person name="Pipaliya S."/>
            <person name="Dacks J."/>
            <person name="Roger A.J."/>
        </authorList>
    </citation>
    <scope>NUCLEOTIDE SEQUENCE</scope>
    <source>
        <strain evidence="3">BMAN</strain>
    </source>
</reference>
<comment type="caution">
    <text evidence="3">The sequence shown here is derived from an EMBL/GenBank/DDBJ whole genome shotgun (WGS) entry which is preliminary data.</text>
</comment>
<feature type="transmembrane region" description="Helical" evidence="2">
    <location>
        <begin position="61"/>
        <end position="82"/>
    </location>
</feature>
<keyword evidence="4" id="KW-1185">Reference proteome</keyword>
<feature type="transmembrane region" description="Helical" evidence="2">
    <location>
        <begin position="248"/>
        <end position="272"/>
    </location>
</feature>
<evidence type="ECO:0000256" key="2">
    <source>
        <dbReference type="SAM" id="Phobius"/>
    </source>
</evidence>
<feature type="transmembrane region" description="Helical" evidence="2">
    <location>
        <begin position="88"/>
        <end position="117"/>
    </location>
</feature>
<evidence type="ECO:0000313" key="4">
    <source>
        <dbReference type="Proteomes" id="UP001149090"/>
    </source>
</evidence>